<dbReference type="InterPro" id="IPR003787">
    <property type="entry name" value="Sulphur_relay_DsrE/F-like"/>
</dbReference>
<dbReference type="Proteomes" id="UP000032811">
    <property type="component" value="Chromosome 1"/>
</dbReference>
<dbReference type="AlphaFoldDB" id="A0A0A1SLV0"/>
<dbReference type="PANTHER" id="PTHR37691">
    <property type="entry name" value="BLR3518 PROTEIN"/>
    <property type="match status" value="1"/>
</dbReference>
<dbReference type="GeneID" id="97538984"/>
<dbReference type="RefSeq" id="WP_021126999.1">
    <property type="nucleotide sequence ID" value="NZ_CDNF01000036.1"/>
</dbReference>
<dbReference type="OrthoDB" id="6412948at2"/>
<dbReference type="EMBL" id="LN679998">
    <property type="protein sequence ID" value="CEJ75270.1"/>
    <property type="molecule type" value="Genomic_DNA"/>
</dbReference>
<evidence type="ECO:0000313" key="2">
    <source>
        <dbReference type="EMBL" id="CEQ05406.1"/>
    </source>
</evidence>
<gene>
    <name evidence="1" type="ORF">ATCC9714_31581</name>
    <name evidence="2" type="ORF">R28058_30971</name>
</gene>
<dbReference type="EMBL" id="CEKZ01000025">
    <property type="protein sequence ID" value="CEQ05406.1"/>
    <property type="molecule type" value="Genomic_DNA"/>
</dbReference>
<reference evidence="1 3" key="1">
    <citation type="submission" date="2014-11" db="EMBL/GenBank/DDBJ databases">
        <authorList>
            <person name="Aslett M.A."/>
            <person name="De Silva N."/>
        </authorList>
    </citation>
    <scope>NUCLEOTIDE SEQUENCE [LARGE SCALE GENOMIC DNA]</scope>
    <source>
        <strain evidence="1 3">ATCC9714</strain>
    </source>
</reference>
<protein>
    <submittedName>
        <fullName evidence="1">DsrE/DsrF-like family protein</fullName>
    </submittedName>
    <submittedName>
        <fullName evidence="2">Uncharacterized conserved protein</fullName>
    </submittedName>
</protein>
<proteinExistence type="predicted"/>
<accession>A0A0A1SLV0</accession>
<name>A0A0A1SLV0_PARSO</name>
<sequence>MKIILHVNQLDRWSMALGNIENLLNLDPKITLEMLVHGEAIINYTKEKAIALNIYDKLKLFSNKGVRFTACNNTLKKLDISSDQLCEFIEVVPAGVMELAKKQSEGFYYIKP</sequence>
<organism evidence="2 4">
    <name type="scientific">Paraclostridium sordellii</name>
    <name type="common">Clostridium sordellii</name>
    <dbReference type="NCBI Taxonomy" id="1505"/>
    <lineage>
        <taxon>Bacteria</taxon>
        <taxon>Bacillati</taxon>
        <taxon>Bacillota</taxon>
        <taxon>Clostridia</taxon>
        <taxon>Peptostreptococcales</taxon>
        <taxon>Peptostreptococcaceae</taxon>
        <taxon>Paraclostridium</taxon>
    </lineage>
</organism>
<keyword evidence="3" id="KW-1185">Reference proteome</keyword>
<evidence type="ECO:0000313" key="3">
    <source>
        <dbReference type="Proteomes" id="UP000032811"/>
    </source>
</evidence>
<dbReference type="Gene3D" id="3.40.1260.10">
    <property type="entry name" value="DsrEFH-like"/>
    <property type="match status" value="1"/>
</dbReference>
<dbReference type="Proteomes" id="UP000049127">
    <property type="component" value="Unassembled WGS sequence"/>
</dbReference>
<evidence type="ECO:0000313" key="1">
    <source>
        <dbReference type="EMBL" id="CEJ75270.1"/>
    </source>
</evidence>
<reference evidence="2 4" key="2">
    <citation type="submission" date="2015-01" db="EMBL/GenBank/DDBJ databases">
        <authorList>
            <person name="Aslett A.Martin."/>
            <person name="De Silva Nishadi"/>
        </authorList>
    </citation>
    <scope>NUCLEOTIDE SEQUENCE [LARGE SCALE GENOMIC DNA]</scope>
    <source>
        <strain evidence="2 4">R28058</strain>
    </source>
</reference>
<dbReference type="Pfam" id="PF02635">
    <property type="entry name" value="DsrE"/>
    <property type="match status" value="1"/>
</dbReference>
<evidence type="ECO:0000313" key="4">
    <source>
        <dbReference type="Proteomes" id="UP000049127"/>
    </source>
</evidence>
<dbReference type="PANTHER" id="PTHR37691:SF1">
    <property type="entry name" value="BLR3518 PROTEIN"/>
    <property type="match status" value="1"/>
</dbReference>
<dbReference type="InterPro" id="IPR027396">
    <property type="entry name" value="DsrEFH-like"/>
</dbReference>
<dbReference type="SUPFAM" id="SSF75169">
    <property type="entry name" value="DsrEFH-like"/>
    <property type="match status" value="1"/>
</dbReference>